<dbReference type="SUPFAM" id="SSF56935">
    <property type="entry name" value="Porins"/>
    <property type="match status" value="1"/>
</dbReference>
<gene>
    <name evidence="8" type="primary">btuB_33</name>
    <name evidence="8" type="ORF">GALL_509770</name>
</gene>
<dbReference type="PANTHER" id="PTHR30069">
    <property type="entry name" value="TONB-DEPENDENT OUTER MEMBRANE RECEPTOR"/>
    <property type="match status" value="1"/>
</dbReference>
<dbReference type="Pfam" id="PF00593">
    <property type="entry name" value="TonB_dep_Rec_b-barrel"/>
    <property type="match status" value="1"/>
</dbReference>
<dbReference type="AlphaFoldDB" id="A0A1J5PV43"/>
<dbReference type="GO" id="GO:0044718">
    <property type="term" value="P:siderophore transmembrane transport"/>
    <property type="evidence" value="ECO:0007669"/>
    <property type="project" value="TreeGrafter"/>
</dbReference>
<keyword evidence="3" id="KW-0812">Transmembrane</keyword>
<evidence type="ECO:0000256" key="4">
    <source>
        <dbReference type="ARBA" id="ARBA00023077"/>
    </source>
</evidence>
<evidence type="ECO:0000256" key="3">
    <source>
        <dbReference type="ARBA" id="ARBA00022692"/>
    </source>
</evidence>
<evidence type="ECO:0000256" key="5">
    <source>
        <dbReference type="ARBA" id="ARBA00023136"/>
    </source>
</evidence>
<dbReference type="GO" id="GO:0009279">
    <property type="term" value="C:cell outer membrane"/>
    <property type="evidence" value="ECO:0007669"/>
    <property type="project" value="UniProtKB-SubCell"/>
</dbReference>
<evidence type="ECO:0000259" key="7">
    <source>
        <dbReference type="Pfam" id="PF00593"/>
    </source>
</evidence>
<keyword evidence="4" id="KW-0798">TonB box</keyword>
<dbReference type="GO" id="GO:0015344">
    <property type="term" value="F:siderophore uptake transmembrane transporter activity"/>
    <property type="evidence" value="ECO:0007669"/>
    <property type="project" value="TreeGrafter"/>
</dbReference>
<dbReference type="PROSITE" id="PS52016">
    <property type="entry name" value="TONB_DEPENDENT_REC_3"/>
    <property type="match status" value="1"/>
</dbReference>
<dbReference type="EMBL" id="MLJW01005921">
    <property type="protein sequence ID" value="OIQ67445.1"/>
    <property type="molecule type" value="Genomic_DNA"/>
</dbReference>
<keyword evidence="2" id="KW-0813">Transport</keyword>
<sequence>MRNHYSGIYFTDRLAPMSWLDVSAGGRFERARIDMTDRLGGTLGGNHGFSRFSPSVGLDLHPTNRAAYYLRYAEGMRVPMPVELTCASPDAPCTLPNVLVADPELQPVIARTAQAGAVWRLGGLRLHAEYTHTRLSNALQFISLANMTQGYFTNIPQELFRTLTLDVSGATARWYWSASLSRTVATYESAFLEPSPSNSTADASGNVQVRPGDRLPNIPTWSVKLLAQYQPTERWQLHGAVIAYSARYAQGDENNADRHGQVPGYAVVNLGAQYKVDRHWRLTLSVHNLFDRVYTDFGQLGVNEFTSAGRSFSSDPAAWQNTLFVAPGAPRGIWLGVSYSWT</sequence>
<keyword evidence="5" id="KW-0472">Membrane</keyword>
<keyword evidence="6" id="KW-0998">Cell outer membrane</keyword>
<dbReference type="Gene3D" id="2.40.170.20">
    <property type="entry name" value="TonB-dependent receptor, beta-barrel domain"/>
    <property type="match status" value="1"/>
</dbReference>
<name>A0A1J5PV43_9ZZZZ</name>
<comment type="caution">
    <text evidence="8">The sequence shown here is derived from an EMBL/GenBank/DDBJ whole genome shotgun (WGS) entry which is preliminary data.</text>
</comment>
<reference evidence="8" key="1">
    <citation type="submission" date="2016-10" db="EMBL/GenBank/DDBJ databases">
        <title>Sequence of Gallionella enrichment culture.</title>
        <authorList>
            <person name="Poehlein A."/>
            <person name="Muehling M."/>
            <person name="Daniel R."/>
        </authorList>
    </citation>
    <scope>NUCLEOTIDE SEQUENCE</scope>
</reference>
<proteinExistence type="predicted"/>
<evidence type="ECO:0000256" key="6">
    <source>
        <dbReference type="ARBA" id="ARBA00023237"/>
    </source>
</evidence>
<dbReference type="InterPro" id="IPR039426">
    <property type="entry name" value="TonB-dep_rcpt-like"/>
</dbReference>
<comment type="subcellular location">
    <subcellularLocation>
        <location evidence="1">Cell outer membrane</location>
        <topology evidence="1">Multi-pass membrane protein</topology>
    </subcellularLocation>
</comment>
<feature type="domain" description="TonB-dependent receptor-like beta-barrel" evidence="7">
    <location>
        <begin position="5"/>
        <end position="289"/>
    </location>
</feature>
<accession>A0A1J5PV43</accession>
<organism evidence="8">
    <name type="scientific">mine drainage metagenome</name>
    <dbReference type="NCBI Taxonomy" id="410659"/>
    <lineage>
        <taxon>unclassified sequences</taxon>
        <taxon>metagenomes</taxon>
        <taxon>ecological metagenomes</taxon>
    </lineage>
</organism>
<protein>
    <submittedName>
        <fullName evidence="8">Vitamin B12 transporter BtuB</fullName>
    </submittedName>
</protein>
<evidence type="ECO:0000256" key="1">
    <source>
        <dbReference type="ARBA" id="ARBA00004571"/>
    </source>
</evidence>
<evidence type="ECO:0000256" key="2">
    <source>
        <dbReference type="ARBA" id="ARBA00022448"/>
    </source>
</evidence>
<dbReference type="InterPro" id="IPR000531">
    <property type="entry name" value="Beta-barrel_TonB"/>
</dbReference>
<evidence type="ECO:0000313" key="8">
    <source>
        <dbReference type="EMBL" id="OIQ67445.1"/>
    </source>
</evidence>
<dbReference type="InterPro" id="IPR036942">
    <property type="entry name" value="Beta-barrel_TonB_sf"/>
</dbReference>
<dbReference type="PANTHER" id="PTHR30069:SF39">
    <property type="entry name" value="BLL6183 PROTEIN"/>
    <property type="match status" value="1"/>
</dbReference>